<evidence type="ECO:0000256" key="3">
    <source>
        <dbReference type="PROSITE-ProRule" id="PRU00023"/>
    </source>
</evidence>
<proteinExistence type="predicted"/>
<dbReference type="EMBL" id="QCYY01002423">
    <property type="protein sequence ID" value="ROT70448.1"/>
    <property type="molecule type" value="Genomic_DNA"/>
</dbReference>
<evidence type="ECO:0000256" key="2">
    <source>
        <dbReference type="ARBA" id="ARBA00023043"/>
    </source>
</evidence>
<dbReference type="Pfam" id="PF12796">
    <property type="entry name" value="Ank_2"/>
    <property type="match status" value="2"/>
</dbReference>
<name>A0A423T2G5_PENVA</name>
<dbReference type="InterPro" id="IPR036770">
    <property type="entry name" value="Ankyrin_rpt-contain_sf"/>
</dbReference>
<dbReference type="PROSITE" id="PS50088">
    <property type="entry name" value="ANK_REPEAT"/>
    <property type="match status" value="6"/>
</dbReference>
<dbReference type="SMART" id="SM00248">
    <property type="entry name" value="ANK"/>
    <property type="match status" value="6"/>
</dbReference>
<dbReference type="OrthoDB" id="6357234at2759"/>
<feature type="repeat" description="ANK" evidence="3">
    <location>
        <begin position="264"/>
        <end position="296"/>
    </location>
</feature>
<dbReference type="PRINTS" id="PR01415">
    <property type="entry name" value="ANKYRIN"/>
</dbReference>
<feature type="repeat" description="ANK" evidence="3">
    <location>
        <begin position="131"/>
        <end position="163"/>
    </location>
</feature>
<protein>
    <submittedName>
        <fullName evidence="4">Ankyrin</fullName>
    </submittedName>
</protein>
<dbReference type="AlphaFoldDB" id="A0A423T2G5"/>
<gene>
    <name evidence="4" type="ORF">C7M84_011259</name>
</gene>
<keyword evidence="2 3" id="KW-0040">ANK repeat</keyword>
<dbReference type="PANTHER" id="PTHR24173:SF74">
    <property type="entry name" value="ANKYRIN REPEAT DOMAIN-CONTAINING PROTEIN 16"/>
    <property type="match status" value="1"/>
</dbReference>
<comment type="caution">
    <text evidence="4">The sequence shown here is derived from an EMBL/GenBank/DDBJ whole genome shotgun (WGS) entry which is preliminary data.</text>
</comment>
<evidence type="ECO:0000313" key="4">
    <source>
        <dbReference type="EMBL" id="ROT70448.1"/>
    </source>
</evidence>
<keyword evidence="5" id="KW-1185">Reference proteome</keyword>
<dbReference type="Gene3D" id="1.25.40.20">
    <property type="entry name" value="Ankyrin repeat-containing domain"/>
    <property type="match status" value="2"/>
</dbReference>
<dbReference type="InterPro" id="IPR002110">
    <property type="entry name" value="Ankyrin_rpt"/>
</dbReference>
<feature type="repeat" description="ANK" evidence="3">
    <location>
        <begin position="164"/>
        <end position="196"/>
    </location>
</feature>
<keyword evidence="1" id="KW-0677">Repeat</keyword>
<organism evidence="4 5">
    <name type="scientific">Penaeus vannamei</name>
    <name type="common">Whiteleg shrimp</name>
    <name type="synonym">Litopenaeus vannamei</name>
    <dbReference type="NCBI Taxonomy" id="6689"/>
    <lineage>
        <taxon>Eukaryota</taxon>
        <taxon>Metazoa</taxon>
        <taxon>Ecdysozoa</taxon>
        <taxon>Arthropoda</taxon>
        <taxon>Crustacea</taxon>
        <taxon>Multicrustacea</taxon>
        <taxon>Malacostraca</taxon>
        <taxon>Eumalacostraca</taxon>
        <taxon>Eucarida</taxon>
        <taxon>Decapoda</taxon>
        <taxon>Dendrobranchiata</taxon>
        <taxon>Penaeoidea</taxon>
        <taxon>Penaeidae</taxon>
        <taxon>Penaeus</taxon>
    </lineage>
</organism>
<dbReference type="Pfam" id="PF00023">
    <property type="entry name" value="Ank"/>
    <property type="match status" value="2"/>
</dbReference>
<feature type="repeat" description="ANK" evidence="3">
    <location>
        <begin position="98"/>
        <end position="130"/>
    </location>
</feature>
<reference evidence="4 5" key="2">
    <citation type="submission" date="2019-01" db="EMBL/GenBank/DDBJ databases">
        <title>The decoding of complex shrimp genome reveals the adaptation for benthos swimmer, frequently molting mechanism and breeding impact on genome.</title>
        <authorList>
            <person name="Sun Y."/>
            <person name="Gao Y."/>
            <person name="Yu Y."/>
        </authorList>
    </citation>
    <scope>NUCLEOTIDE SEQUENCE [LARGE SCALE GENOMIC DNA]</scope>
    <source>
        <tissue evidence="4">Muscle</tissue>
    </source>
</reference>
<accession>A0A423T2G5</accession>
<feature type="repeat" description="ANK" evidence="3">
    <location>
        <begin position="65"/>
        <end position="97"/>
    </location>
</feature>
<reference evidence="4 5" key="1">
    <citation type="submission" date="2018-04" db="EMBL/GenBank/DDBJ databases">
        <authorList>
            <person name="Zhang X."/>
            <person name="Yuan J."/>
            <person name="Li F."/>
            <person name="Xiang J."/>
        </authorList>
    </citation>
    <scope>NUCLEOTIDE SEQUENCE [LARGE SCALE GENOMIC DNA]</scope>
    <source>
        <tissue evidence="4">Muscle</tissue>
    </source>
</reference>
<sequence length="460" mass="50016">MLIDAVKEGDCRSITVALNAGEEADGNPTAGKKPIHYAVESGSEEAVALLCDRGANLEVGNTENLGRKPLHMAVQRGNFEVVQTLLEKNADPNAKDDIGKTPLIIAAAGNAGHIASLLLDKGADVNIKDSDGGGLLHLAARTGSPYILEILKGKGCEMDGRDKEECTPLHRAAEYGNLEAVKWFVNNGSDFNAVDKSNLTPLQKAQKEEFVDVVHWMKEYKKNEAMNKIVKALRRGDQRAIEEKISEGFDVNTILQEENELGTLDGSPLHFAADEGHTSIAAFLLNHGPNVDCKNSKARRMFTRNWLAVAIGQYVGLWHADGSPDCRRGTLLTQAVNRPTSVVVKVIVAVWWSGLSYRLASSLIRRADLRCGRYTPASIVKAASSGFDTAYRSELHKSHQSHRIMFTEPRHFSTSPTSTPSAKHNPLVHSAIKAGGAALKAPQGYPLAAYRITKITIRSK</sequence>
<evidence type="ECO:0000313" key="5">
    <source>
        <dbReference type="Proteomes" id="UP000283509"/>
    </source>
</evidence>
<feature type="repeat" description="ANK" evidence="3">
    <location>
        <begin position="30"/>
        <end position="62"/>
    </location>
</feature>
<dbReference type="SUPFAM" id="SSF48403">
    <property type="entry name" value="Ankyrin repeat"/>
    <property type="match status" value="1"/>
</dbReference>
<dbReference type="Proteomes" id="UP000283509">
    <property type="component" value="Unassembled WGS sequence"/>
</dbReference>
<dbReference type="PROSITE" id="PS50297">
    <property type="entry name" value="ANK_REP_REGION"/>
    <property type="match status" value="5"/>
</dbReference>
<evidence type="ECO:0000256" key="1">
    <source>
        <dbReference type="ARBA" id="ARBA00022737"/>
    </source>
</evidence>
<dbReference type="STRING" id="6689.A0A423T2G5"/>
<dbReference type="PANTHER" id="PTHR24173">
    <property type="entry name" value="ANKYRIN REPEAT CONTAINING"/>
    <property type="match status" value="1"/>
</dbReference>